<dbReference type="SUPFAM" id="SSF109604">
    <property type="entry name" value="HD-domain/PDEase-like"/>
    <property type="match status" value="1"/>
</dbReference>
<organism evidence="2 3">
    <name type="scientific">Eubacterium aggregans</name>
    <dbReference type="NCBI Taxonomy" id="81409"/>
    <lineage>
        <taxon>Bacteria</taxon>
        <taxon>Bacillati</taxon>
        <taxon>Bacillota</taxon>
        <taxon>Clostridia</taxon>
        <taxon>Eubacteriales</taxon>
        <taxon>Eubacteriaceae</taxon>
        <taxon>Eubacterium</taxon>
    </lineage>
</organism>
<protein>
    <submittedName>
        <fullName evidence="2">HD domain-containing protein</fullName>
    </submittedName>
</protein>
<dbReference type="GO" id="GO:0004112">
    <property type="term" value="F:cyclic-nucleotide phosphodiesterase activity"/>
    <property type="evidence" value="ECO:0007669"/>
    <property type="project" value="TreeGrafter"/>
</dbReference>
<dbReference type="InterPro" id="IPR003607">
    <property type="entry name" value="HD/PDEase_dom"/>
</dbReference>
<sequence length="235" mass="26322">MDLFWDTFTLSDLSNLEGGELEMRIESRLPRRTALYSHQQFRDMATLFARITDYKSASTCRHSMGIAEKLEKMGHYYGYDAEGCMDLFMAGAFHDIGKLMVPNAVLEKPGRLTAGEYEIMKTHAEKSDGILSHIKGFETLRKWASQHHEKLDGSGYFKGLSAGDLGFEERLVACVDIYQALTEPRPYKSGLTHAVAIKMMLKMVKKHQSDGGIVADLDRVMGSRVHLSTNSHAPG</sequence>
<proteinExistence type="predicted"/>
<feature type="domain" description="HD-GYP" evidence="1">
    <location>
        <begin position="37"/>
        <end position="233"/>
    </location>
</feature>
<dbReference type="EMBL" id="FNRK01000016">
    <property type="protein sequence ID" value="SEA61364.1"/>
    <property type="molecule type" value="Genomic_DNA"/>
</dbReference>
<dbReference type="Proteomes" id="UP000199394">
    <property type="component" value="Unassembled WGS sequence"/>
</dbReference>
<dbReference type="AlphaFoldDB" id="A0A1H4CLZ4"/>
<dbReference type="SMART" id="SM00471">
    <property type="entry name" value="HDc"/>
    <property type="match status" value="1"/>
</dbReference>
<reference evidence="2 3" key="1">
    <citation type="submission" date="2016-10" db="EMBL/GenBank/DDBJ databases">
        <authorList>
            <person name="de Groot N.N."/>
        </authorList>
    </citation>
    <scope>NUCLEOTIDE SEQUENCE [LARGE SCALE GENOMIC DNA]</scope>
    <source>
        <strain evidence="2 3">SR12</strain>
    </source>
</reference>
<dbReference type="GO" id="GO:0009214">
    <property type="term" value="P:cyclic nucleotide catabolic process"/>
    <property type="evidence" value="ECO:0007669"/>
    <property type="project" value="TreeGrafter"/>
</dbReference>
<dbReference type="PROSITE" id="PS51832">
    <property type="entry name" value="HD_GYP"/>
    <property type="match status" value="1"/>
</dbReference>
<dbReference type="InterPro" id="IPR037522">
    <property type="entry name" value="HD_GYP_dom"/>
</dbReference>
<dbReference type="Pfam" id="PF13487">
    <property type="entry name" value="HD_5"/>
    <property type="match status" value="1"/>
</dbReference>
<dbReference type="CDD" id="cd00077">
    <property type="entry name" value="HDc"/>
    <property type="match status" value="1"/>
</dbReference>
<evidence type="ECO:0000313" key="2">
    <source>
        <dbReference type="EMBL" id="SEA61364.1"/>
    </source>
</evidence>
<accession>A0A1H4CLZ4</accession>
<name>A0A1H4CLZ4_9FIRM</name>
<dbReference type="PANTHER" id="PTHR43155:SF1">
    <property type="entry name" value="3'3'-CGAMP-SPECIFIC PHOSPHODIESTERASE 1"/>
    <property type="match status" value="1"/>
</dbReference>
<gene>
    <name evidence="2" type="ORF">SAMN04515656_11629</name>
</gene>
<keyword evidence="3" id="KW-1185">Reference proteome</keyword>
<dbReference type="STRING" id="81409.SAMN04515656_11629"/>
<evidence type="ECO:0000313" key="3">
    <source>
        <dbReference type="Proteomes" id="UP000199394"/>
    </source>
</evidence>
<evidence type="ECO:0000259" key="1">
    <source>
        <dbReference type="PROSITE" id="PS51832"/>
    </source>
</evidence>
<dbReference type="Gene3D" id="1.10.3210.10">
    <property type="entry name" value="Hypothetical protein af1432"/>
    <property type="match status" value="1"/>
</dbReference>
<dbReference type="PANTHER" id="PTHR43155">
    <property type="entry name" value="CYCLIC DI-GMP PHOSPHODIESTERASE PA4108-RELATED"/>
    <property type="match status" value="1"/>
</dbReference>